<dbReference type="EMBL" id="KI546166">
    <property type="protein sequence ID" value="EST42044.1"/>
    <property type="molecule type" value="Genomic_DNA"/>
</dbReference>
<sequence length="75" mass="8800">MEISAMLDSENIQDYQGSDTDSYDSPVVQFIQDVQIEPQPTNLIIRYQPPLIEQQLLKTFKRLPQNCFDRILNKQ</sequence>
<dbReference type="Proteomes" id="UP000018208">
    <property type="component" value="Unassembled WGS sequence"/>
</dbReference>
<dbReference type="VEuPathDB" id="GiardiaDB:SS50377_22465"/>
<evidence type="ECO:0000313" key="2">
    <source>
        <dbReference type="EMBL" id="EST42044.1"/>
    </source>
</evidence>
<dbReference type="AlphaFoldDB" id="V6LMV0"/>
<reference evidence="2 3" key="1">
    <citation type="journal article" date="2014" name="PLoS Genet.">
        <title>The Genome of Spironucleus salmonicida Highlights a Fish Pathogen Adapted to Fluctuating Environments.</title>
        <authorList>
            <person name="Xu F."/>
            <person name="Jerlstrom-Hultqvist J."/>
            <person name="Einarsson E."/>
            <person name="Astvaldsson A."/>
            <person name="Svard S.G."/>
            <person name="Andersson J.O."/>
        </authorList>
    </citation>
    <scope>NUCLEOTIDE SEQUENCE</scope>
    <source>
        <strain evidence="3">ATCC 50377</strain>
    </source>
</reference>
<protein>
    <submittedName>
        <fullName evidence="2">Uncharacterized protein</fullName>
    </submittedName>
</protein>
<gene>
    <name evidence="2" type="ORF">SS50377_18351</name>
    <name evidence="3" type="ORF">SS50377_22465</name>
</gene>
<evidence type="ECO:0000313" key="3">
    <source>
        <dbReference type="EMBL" id="KAH0574850.1"/>
    </source>
</evidence>
<proteinExistence type="predicted"/>
<organism evidence="2">
    <name type="scientific">Spironucleus salmonicida</name>
    <dbReference type="NCBI Taxonomy" id="348837"/>
    <lineage>
        <taxon>Eukaryota</taxon>
        <taxon>Metamonada</taxon>
        <taxon>Diplomonadida</taxon>
        <taxon>Hexamitidae</taxon>
        <taxon>Hexamitinae</taxon>
        <taxon>Spironucleus</taxon>
    </lineage>
</organism>
<dbReference type="EMBL" id="AUWU02000003">
    <property type="protein sequence ID" value="KAH0574850.1"/>
    <property type="molecule type" value="Genomic_DNA"/>
</dbReference>
<keyword evidence="4" id="KW-1185">Reference proteome</keyword>
<feature type="region of interest" description="Disordered" evidence="1">
    <location>
        <begin position="1"/>
        <end position="23"/>
    </location>
</feature>
<name>V6LMV0_9EUKA</name>
<evidence type="ECO:0000313" key="4">
    <source>
        <dbReference type="Proteomes" id="UP000018208"/>
    </source>
</evidence>
<reference evidence="3" key="2">
    <citation type="submission" date="2020-12" db="EMBL/GenBank/DDBJ databases">
        <title>New Spironucleus salmonicida genome in near-complete chromosomes.</title>
        <authorList>
            <person name="Xu F."/>
            <person name="Kurt Z."/>
            <person name="Jimenez-Gonzalez A."/>
            <person name="Astvaldsson A."/>
            <person name="Andersson J.O."/>
            <person name="Svard S.G."/>
        </authorList>
    </citation>
    <scope>NUCLEOTIDE SEQUENCE</scope>
    <source>
        <strain evidence="3">ATCC 50377</strain>
    </source>
</reference>
<evidence type="ECO:0000256" key="1">
    <source>
        <dbReference type="SAM" id="MobiDB-lite"/>
    </source>
</evidence>
<accession>V6LMV0</accession>
<feature type="compositionally biased region" description="Polar residues" evidence="1">
    <location>
        <begin position="10"/>
        <end position="20"/>
    </location>
</feature>